<dbReference type="Proteomes" id="UP000251123">
    <property type="component" value="Unassembled WGS sequence"/>
</dbReference>
<dbReference type="Proteomes" id="UP000254141">
    <property type="component" value="Unassembled WGS sequence"/>
</dbReference>
<dbReference type="Pfam" id="PF00425">
    <property type="entry name" value="Chorismate_bind"/>
    <property type="match status" value="1"/>
</dbReference>
<dbReference type="Proteomes" id="UP000254387">
    <property type="component" value="Unassembled WGS sequence"/>
</dbReference>
<dbReference type="SUPFAM" id="SSF56322">
    <property type="entry name" value="ADC synthase"/>
    <property type="match status" value="1"/>
</dbReference>
<protein>
    <submittedName>
        <fullName evidence="5">Iron aquisition 2,3-dihydroxybenzoate-AMP ligase</fullName>
        <ecNumber evidence="5">6.3.2.-</ecNumber>
    </submittedName>
</protein>
<dbReference type="InterPro" id="IPR025110">
    <property type="entry name" value="AMP-bd_C"/>
</dbReference>
<evidence type="ECO:0000313" key="10">
    <source>
        <dbReference type="Proteomes" id="UP000251123"/>
    </source>
</evidence>
<evidence type="ECO:0000313" key="8">
    <source>
        <dbReference type="EMBL" id="STU79176.1"/>
    </source>
</evidence>
<dbReference type="Gene3D" id="3.60.120.10">
    <property type="entry name" value="Anthranilate synthase"/>
    <property type="match status" value="1"/>
</dbReference>
<dbReference type="NCBIfam" id="TIGR03494">
    <property type="entry name" value="salicyl_syn"/>
    <property type="match status" value="1"/>
</dbReference>
<dbReference type="PANTHER" id="PTHR43767">
    <property type="entry name" value="LONG-CHAIN-FATTY-ACID--COA LIGASE"/>
    <property type="match status" value="1"/>
</dbReference>
<dbReference type="EC" id="6.3.2.-" evidence="5"/>
<dbReference type="InterPro" id="IPR020845">
    <property type="entry name" value="AMP-binding_CS"/>
</dbReference>
<dbReference type="InterPro" id="IPR045851">
    <property type="entry name" value="AMP-bd_C_sf"/>
</dbReference>
<dbReference type="EMBL" id="UGLC01000003">
    <property type="protein sequence ID" value="STU45583.1"/>
    <property type="molecule type" value="Genomic_DNA"/>
</dbReference>
<evidence type="ECO:0000259" key="4">
    <source>
        <dbReference type="Pfam" id="PF13193"/>
    </source>
</evidence>
<evidence type="ECO:0000313" key="12">
    <source>
        <dbReference type="Proteomes" id="UP000254387"/>
    </source>
</evidence>
<dbReference type="InterPro" id="IPR019996">
    <property type="entry name" value="Salicylate_synthase"/>
</dbReference>
<feature type="domain" description="AMP-dependent synthetase/ligase" evidence="3">
    <location>
        <begin position="34"/>
        <end position="395"/>
    </location>
</feature>
<dbReference type="SUPFAM" id="SSF56801">
    <property type="entry name" value="Acetyl-CoA synthetase-like"/>
    <property type="match status" value="1"/>
</dbReference>
<dbReference type="InterPro" id="IPR042099">
    <property type="entry name" value="ANL_N_sf"/>
</dbReference>
<evidence type="ECO:0000313" key="6">
    <source>
        <dbReference type="EMBL" id="STT45376.1"/>
    </source>
</evidence>
<dbReference type="GO" id="GO:0016833">
    <property type="term" value="F:oxo-acid-lyase activity"/>
    <property type="evidence" value="ECO:0007669"/>
    <property type="project" value="InterPro"/>
</dbReference>
<evidence type="ECO:0000259" key="3">
    <source>
        <dbReference type="Pfam" id="PF00501"/>
    </source>
</evidence>
<evidence type="ECO:0000313" key="7">
    <source>
        <dbReference type="EMBL" id="STU45583.1"/>
    </source>
</evidence>
<evidence type="ECO:0000256" key="1">
    <source>
        <dbReference type="ARBA" id="ARBA00022598"/>
    </source>
</evidence>
<dbReference type="EMBL" id="UGLB01000002">
    <property type="protein sequence ID" value="STT45376.1"/>
    <property type="molecule type" value="Genomic_DNA"/>
</dbReference>
<gene>
    <name evidence="5" type="primary">dhbE_1</name>
    <name evidence="7" type="synonym">dhbE_2</name>
    <name evidence="9" type="ORF">NCTC5051_05682</name>
    <name evidence="8" type="ORF">NCTC5053_00294</name>
    <name evidence="7" type="ORF">NCTC8849_05735</name>
    <name evidence="5" type="ORF">NCTC9601_00366</name>
    <name evidence="6" type="ORF">NCTC9637_00217</name>
</gene>
<dbReference type="EMBL" id="UGLU01000003">
    <property type="protein sequence ID" value="STW25888.1"/>
    <property type="molecule type" value="Genomic_DNA"/>
</dbReference>
<dbReference type="EMBL" id="UGMN01000002">
    <property type="protein sequence ID" value="STU79176.1"/>
    <property type="molecule type" value="Genomic_DNA"/>
</dbReference>
<evidence type="ECO:0000313" key="14">
    <source>
        <dbReference type="Proteomes" id="UP000255099"/>
    </source>
</evidence>
<dbReference type="PANTHER" id="PTHR43767:SF10">
    <property type="entry name" value="SURFACTIN SYNTHASE SUBUNIT 1"/>
    <property type="match status" value="1"/>
</dbReference>
<evidence type="ECO:0000313" key="11">
    <source>
        <dbReference type="Proteomes" id="UP000254141"/>
    </source>
</evidence>
<dbReference type="Gene3D" id="3.40.50.12780">
    <property type="entry name" value="N-terminal domain of ligase-like"/>
    <property type="match status" value="1"/>
</dbReference>
<sequence length="980" mass="108368">MNERQLYSAWSDSEREHYRQNGYWVDQPLGEQLRQWAIRQPTSIALVAGKQHLSYAGLDSLADRLAAGLAARGIRSQDNVLLQLPNCIGLVATLFALFRLGARPILAMPGQKAADIDALSQLAEPKAWFYPHHYLGHDYQTLASDMAVKHPGMQRWQVNIHDDADSVMTAFQSEPKPLPAPHAEDIALLLLSGGSTGTPKLIPRTHADYFYNARRMAEICQLSSQSVYLATLAVAHNFTLSCPGVLGTLFSGGKVVLAQTSGCDEAFPLIEQEKVTFTALVPPLVTLWLECRAWDESDLSSLQFIQVGGARLDSQLAAKVKPTFDCQLQQVFGMAEGLICCTRLDDSDDVILHTQGRPISDADQIRVVNQDGLPVGIEVSGELLTRGPYTIGGYYRAEAQNLKAFTPDHFYRSGDLVRLTDAGNFVVEGRLKEQINRAGEKMGCAEIESFIANHPDVASCVVIGVEDARLGERICVCLPGDTHLTLADLRGYLQQQGVSNNKLPDQLLPVKRWPLTAVGKIDKRQLANIAALALDSSESRHTLILQADPLDVIYHLLKNESDCHIAYERDECWDIGIGSQVKISLYVDRAELTLHNAVEKSWQGGSWQTNLQQALDAIPISDWQAYGVSHFEFSHQIHDVRPKHLPEATPLLTLFIPRVQIKLKQGEAQLIASSDQDLSQLVKRVQAADRVVVFPEPDAQWQASIAKQIREQDARDYCQRVALAVEEIQRGEYQKIILSRRITLAEPVDLLASYHVGRRFNTPARSFVARLNDDHFIGFSPETVVEVSDSGAVSTQPLAGTRALTADEAENRRLREVLSNDTKEIAEHAVSVKLAIEELIPLCENHSTHVSDFMHVSLRGSVQHLASRIKGQLRKEFDAWDAFGALFPAVTASGIPKRPAIEAIERLEPVSRGAYSGSVFMVNSQGEKDAALVLRSLYKHGRGVALQAGAGIIDQSLPDRELEETIEKLQSVSRFIIPDK</sequence>
<dbReference type="InterPro" id="IPR050237">
    <property type="entry name" value="ATP-dep_AMP-bd_enzyme"/>
</dbReference>
<dbReference type="Proteomes" id="UP000254799">
    <property type="component" value="Unassembled WGS sequence"/>
</dbReference>
<dbReference type="EMBL" id="UASN01000002">
    <property type="protein sequence ID" value="SPX51791.1"/>
    <property type="molecule type" value="Genomic_DNA"/>
</dbReference>
<evidence type="ECO:0000313" key="9">
    <source>
        <dbReference type="EMBL" id="STW25888.1"/>
    </source>
</evidence>
<dbReference type="InterPro" id="IPR005801">
    <property type="entry name" value="ADC_synthase"/>
</dbReference>
<evidence type="ECO:0000259" key="2">
    <source>
        <dbReference type="Pfam" id="PF00425"/>
    </source>
</evidence>
<dbReference type="GO" id="GO:0016877">
    <property type="term" value="F:ligase activity, forming carbon-sulfur bonds"/>
    <property type="evidence" value="ECO:0007669"/>
    <property type="project" value="UniProtKB-ARBA"/>
</dbReference>
<evidence type="ECO:0000313" key="5">
    <source>
        <dbReference type="EMBL" id="SPX51791.1"/>
    </source>
</evidence>
<dbReference type="PROSITE" id="PS00455">
    <property type="entry name" value="AMP_BINDING"/>
    <property type="match status" value="1"/>
</dbReference>
<dbReference type="Pfam" id="PF13193">
    <property type="entry name" value="AMP-binding_C"/>
    <property type="match status" value="1"/>
</dbReference>
<dbReference type="InterPro" id="IPR015890">
    <property type="entry name" value="Chorismate_C"/>
</dbReference>
<dbReference type="Gene3D" id="3.30.300.30">
    <property type="match status" value="1"/>
</dbReference>
<dbReference type="Pfam" id="PF00501">
    <property type="entry name" value="AMP-binding"/>
    <property type="match status" value="1"/>
</dbReference>
<dbReference type="InterPro" id="IPR000873">
    <property type="entry name" value="AMP-dep_synth/lig_dom"/>
</dbReference>
<name>A0A2X1SD25_KLEPN</name>
<feature type="domain" description="AMP-binding enzyme C-terminal" evidence="4">
    <location>
        <begin position="446"/>
        <end position="520"/>
    </location>
</feature>
<proteinExistence type="predicted"/>
<reference evidence="10 11" key="1">
    <citation type="submission" date="2018-06" db="EMBL/GenBank/DDBJ databases">
        <authorList>
            <consortium name="Pathogen Informatics"/>
            <person name="Doyle S."/>
        </authorList>
    </citation>
    <scope>NUCLEOTIDE SEQUENCE [LARGE SCALE GENOMIC DNA]</scope>
    <source>
        <strain evidence="9 11">NCTC5051</strain>
        <strain evidence="8 12">NCTC5053</strain>
        <strain evidence="7 13">NCTC8849</strain>
        <strain evidence="5 10">NCTC9601</strain>
        <strain evidence="6 14">NCTC9637</strain>
    </source>
</reference>
<feature type="domain" description="Chorismate-utilising enzyme C-terminal" evidence="2">
    <location>
        <begin position="714"/>
        <end position="968"/>
    </location>
</feature>
<dbReference type="GO" id="GO:0008909">
    <property type="term" value="F:isochorismate synthase activity"/>
    <property type="evidence" value="ECO:0007669"/>
    <property type="project" value="InterPro"/>
</dbReference>
<dbReference type="Proteomes" id="UP000255099">
    <property type="component" value="Unassembled WGS sequence"/>
</dbReference>
<evidence type="ECO:0000313" key="13">
    <source>
        <dbReference type="Proteomes" id="UP000254799"/>
    </source>
</evidence>
<keyword evidence="1 5" id="KW-0436">Ligase</keyword>
<accession>A0A2X1SD25</accession>
<dbReference type="AlphaFoldDB" id="A0A2X1SD25"/>
<organism evidence="5 10">
    <name type="scientific">Klebsiella pneumoniae</name>
    <dbReference type="NCBI Taxonomy" id="573"/>
    <lineage>
        <taxon>Bacteria</taxon>
        <taxon>Pseudomonadati</taxon>
        <taxon>Pseudomonadota</taxon>
        <taxon>Gammaproteobacteria</taxon>
        <taxon>Enterobacterales</taxon>
        <taxon>Enterobacteriaceae</taxon>
        <taxon>Klebsiella/Raoultella group</taxon>
        <taxon>Klebsiella</taxon>
        <taxon>Klebsiella pneumoniae complex</taxon>
    </lineage>
</organism>